<dbReference type="SMART" id="SM00324">
    <property type="entry name" value="RhoGAP"/>
    <property type="match status" value="1"/>
</dbReference>
<dbReference type="SUPFAM" id="SSF48350">
    <property type="entry name" value="GTPase activation domain, GAP"/>
    <property type="match status" value="1"/>
</dbReference>
<dbReference type="CDD" id="cd00132">
    <property type="entry name" value="CRIB"/>
    <property type="match status" value="1"/>
</dbReference>
<evidence type="ECO:0000259" key="4">
    <source>
        <dbReference type="PROSITE" id="PS50238"/>
    </source>
</evidence>
<feature type="region of interest" description="Disordered" evidence="2">
    <location>
        <begin position="333"/>
        <end position="399"/>
    </location>
</feature>
<reference evidence="5" key="1">
    <citation type="submission" date="2020-10" db="EMBL/GenBank/DDBJ databases">
        <authorList>
            <person name="Han B."/>
            <person name="Lu T."/>
            <person name="Zhao Q."/>
            <person name="Huang X."/>
            <person name="Zhao Y."/>
        </authorList>
    </citation>
    <scope>NUCLEOTIDE SEQUENCE</scope>
</reference>
<dbReference type="InterPro" id="IPR044785">
    <property type="entry name" value="RopGAP1-5"/>
</dbReference>
<dbReference type="CDD" id="cd00159">
    <property type="entry name" value="RhoGAP"/>
    <property type="match status" value="1"/>
</dbReference>
<evidence type="ECO:0000259" key="3">
    <source>
        <dbReference type="PROSITE" id="PS50108"/>
    </source>
</evidence>
<dbReference type="GO" id="GO:0007165">
    <property type="term" value="P:signal transduction"/>
    <property type="evidence" value="ECO:0007669"/>
    <property type="project" value="InterPro"/>
</dbReference>
<dbReference type="PROSITE" id="PS50108">
    <property type="entry name" value="CRIB"/>
    <property type="match status" value="1"/>
</dbReference>
<sequence>MTEVALPRGPANLASPASRASSSRSSLRYLASADSDVLPGSCSPERPAGSTGSRGIRQAGGSEEEEEEERWSFLALLFELLRKSLLGCSVVVDGGGGEGEGRGCGMEIGLPTDVQHVAHVTFDRFHGFLGLPVEFEPEVPRRAPSASASVFGVSTESMQCSYDTRRNSVPTILLMMQRRLYEQGGLQAEGIFRINAENSQEEFVRDQLNSGIVLDGIEVHCLAGLIKAWFREMPNGVLDSIPPEQVMQCQSEEDCARVAKCLPPAEAALLDWSVNLMADVVQEEEINKMNARNIAMVFAPNMTQMADPLTALMYAVQVMNFLKMLIQRTLKDREESSPEDVLLPQKDPSDENGHQKPSVTLDSLLEEGSRRPSFAKDEPLLNSPAHSNEDKPNGLNAAEGATPAFTVQTSPESSASCSQPELAAHVVTADASSTTTNSLQGKESQNLNCRTRKGKGQSAMRATPPAEKSRGVSIVSRINSKVERIEAWR</sequence>
<protein>
    <submittedName>
        <fullName evidence="5">Uncharacterized protein</fullName>
    </submittedName>
</protein>
<feature type="region of interest" description="Disordered" evidence="2">
    <location>
        <begin position="433"/>
        <end position="473"/>
    </location>
</feature>
<evidence type="ECO:0000256" key="2">
    <source>
        <dbReference type="SAM" id="MobiDB-lite"/>
    </source>
</evidence>
<keyword evidence="1" id="KW-0343">GTPase activation</keyword>
<dbReference type="InterPro" id="IPR036936">
    <property type="entry name" value="CRIB_dom_sf"/>
</dbReference>
<keyword evidence="6" id="KW-1185">Reference proteome</keyword>
<dbReference type="InterPro" id="IPR000095">
    <property type="entry name" value="CRIB_dom"/>
</dbReference>
<dbReference type="InterPro" id="IPR008936">
    <property type="entry name" value="Rho_GTPase_activation_prot"/>
</dbReference>
<dbReference type="PROSITE" id="PS50238">
    <property type="entry name" value="RHOGAP"/>
    <property type="match status" value="1"/>
</dbReference>
<dbReference type="OrthoDB" id="185175at2759"/>
<dbReference type="Proteomes" id="UP000604825">
    <property type="component" value="Unassembled WGS sequence"/>
</dbReference>
<dbReference type="FunFam" id="1.10.555.10:FF:000046">
    <property type="entry name" value="Rho GTPase-activating protein 5"/>
    <property type="match status" value="1"/>
</dbReference>
<dbReference type="GO" id="GO:0005096">
    <property type="term" value="F:GTPase activator activity"/>
    <property type="evidence" value="ECO:0007669"/>
    <property type="project" value="UniProtKB-KW"/>
</dbReference>
<gene>
    <name evidence="5" type="ORF">NCGR_LOCUS38348</name>
</gene>
<comment type="caution">
    <text evidence="5">The sequence shown here is derived from an EMBL/GenBank/DDBJ whole genome shotgun (WGS) entry which is preliminary data.</text>
</comment>
<organism evidence="5 6">
    <name type="scientific">Miscanthus lutarioriparius</name>
    <dbReference type="NCBI Taxonomy" id="422564"/>
    <lineage>
        <taxon>Eukaryota</taxon>
        <taxon>Viridiplantae</taxon>
        <taxon>Streptophyta</taxon>
        <taxon>Embryophyta</taxon>
        <taxon>Tracheophyta</taxon>
        <taxon>Spermatophyta</taxon>
        <taxon>Magnoliopsida</taxon>
        <taxon>Liliopsida</taxon>
        <taxon>Poales</taxon>
        <taxon>Poaceae</taxon>
        <taxon>PACMAD clade</taxon>
        <taxon>Panicoideae</taxon>
        <taxon>Andropogonodae</taxon>
        <taxon>Andropogoneae</taxon>
        <taxon>Saccharinae</taxon>
        <taxon>Miscanthus</taxon>
    </lineage>
</organism>
<feature type="domain" description="CRIB" evidence="3">
    <location>
        <begin position="108"/>
        <end position="121"/>
    </location>
</feature>
<dbReference type="PANTHER" id="PTHR23177:SF64">
    <property type="entry name" value="RHO GTPASE-ACTIVATING PROTEIN 1"/>
    <property type="match status" value="1"/>
</dbReference>
<feature type="region of interest" description="Disordered" evidence="2">
    <location>
        <begin position="1"/>
        <end position="65"/>
    </location>
</feature>
<dbReference type="AlphaFoldDB" id="A0A811QF57"/>
<dbReference type="InterPro" id="IPR000198">
    <property type="entry name" value="RhoGAP_dom"/>
</dbReference>
<accession>A0A811QF57</accession>
<dbReference type="Gene3D" id="1.10.555.10">
    <property type="entry name" value="Rho GTPase activation protein"/>
    <property type="match status" value="1"/>
</dbReference>
<dbReference type="Pfam" id="PF00620">
    <property type="entry name" value="RhoGAP"/>
    <property type="match status" value="1"/>
</dbReference>
<proteinExistence type="predicted"/>
<dbReference type="PANTHER" id="PTHR23177">
    <property type="entry name" value="MKIAA1688 PROTEIN"/>
    <property type="match status" value="1"/>
</dbReference>
<feature type="compositionally biased region" description="Polar residues" evidence="2">
    <location>
        <begin position="433"/>
        <end position="449"/>
    </location>
</feature>
<feature type="domain" description="Rho-GAP" evidence="4">
    <location>
        <begin position="153"/>
        <end position="333"/>
    </location>
</feature>
<dbReference type="Gene3D" id="3.90.810.10">
    <property type="entry name" value="CRIB domain"/>
    <property type="match status" value="1"/>
</dbReference>
<feature type="compositionally biased region" description="Basic and acidic residues" evidence="2">
    <location>
        <begin position="367"/>
        <end position="379"/>
    </location>
</feature>
<evidence type="ECO:0000313" key="6">
    <source>
        <dbReference type="Proteomes" id="UP000604825"/>
    </source>
</evidence>
<dbReference type="Pfam" id="PF00786">
    <property type="entry name" value="PBD"/>
    <property type="match status" value="1"/>
</dbReference>
<dbReference type="SMART" id="SM00285">
    <property type="entry name" value="PBD"/>
    <property type="match status" value="1"/>
</dbReference>
<evidence type="ECO:0000256" key="1">
    <source>
        <dbReference type="ARBA" id="ARBA00022468"/>
    </source>
</evidence>
<name>A0A811QF57_9POAL</name>
<dbReference type="EMBL" id="CAJGYO010000009">
    <property type="protein sequence ID" value="CAD6254747.1"/>
    <property type="molecule type" value="Genomic_DNA"/>
</dbReference>
<feature type="compositionally biased region" description="Low complexity" evidence="2">
    <location>
        <begin position="11"/>
        <end position="35"/>
    </location>
</feature>
<evidence type="ECO:0000313" key="5">
    <source>
        <dbReference type="EMBL" id="CAD6254747.1"/>
    </source>
</evidence>